<dbReference type="SUPFAM" id="SSF81296">
    <property type="entry name" value="E set domains"/>
    <property type="match status" value="1"/>
</dbReference>
<dbReference type="Pfam" id="PF02221">
    <property type="entry name" value="E1_DerP2_DerF2"/>
    <property type="match status" value="1"/>
</dbReference>
<evidence type="ECO:0000259" key="3">
    <source>
        <dbReference type="SMART" id="SM00737"/>
    </source>
</evidence>
<dbReference type="EnsemblMetazoa" id="Aqu2.1.44230_001">
    <property type="protein sequence ID" value="Aqu2.1.44230_001"/>
    <property type="gene ID" value="Aqu2.1.44230"/>
</dbReference>
<evidence type="ECO:0000256" key="1">
    <source>
        <dbReference type="ARBA" id="ARBA00022729"/>
    </source>
</evidence>
<feature type="signal peptide" evidence="2">
    <location>
        <begin position="1"/>
        <end position="24"/>
    </location>
</feature>
<sequence length="161" mass="18047">MVTVIKPSLFLMSLWVLSSHEAQGSGKKLSWSHCSNPGTVALNYILFKPFPLKIGQRFQYIANLSTSDTIVDGTFHVKLWYQLNIAKQESINITFIDERINLCDQWVADSGHLCPVKPGNYIMTSAETIPTLFKPGNYFGKAEAFDEAGKILICARIKFSL</sequence>
<organism evidence="4">
    <name type="scientific">Amphimedon queenslandica</name>
    <name type="common">Sponge</name>
    <dbReference type="NCBI Taxonomy" id="400682"/>
    <lineage>
        <taxon>Eukaryota</taxon>
        <taxon>Metazoa</taxon>
        <taxon>Porifera</taxon>
        <taxon>Demospongiae</taxon>
        <taxon>Heteroscleromorpha</taxon>
        <taxon>Haplosclerida</taxon>
        <taxon>Niphatidae</taxon>
        <taxon>Amphimedon</taxon>
    </lineage>
</organism>
<dbReference type="Proteomes" id="UP000007879">
    <property type="component" value="Unassembled WGS sequence"/>
</dbReference>
<evidence type="ECO:0000256" key="2">
    <source>
        <dbReference type="SAM" id="SignalP"/>
    </source>
</evidence>
<dbReference type="InterPro" id="IPR014756">
    <property type="entry name" value="Ig_E-set"/>
</dbReference>
<gene>
    <name evidence="4" type="primary">105311985</name>
</gene>
<accession>A0A1X7VWJ3</accession>
<evidence type="ECO:0000313" key="4">
    <source>
        <dbReference type="EnsemblMetazoa" id="Aqu2.1.44230_001"/>
    </source>
</evidence>
<keyword evidence="1 2" id="KW-0732">Signal</keyword>
<dbReference type="AlphaFoldDB" id="A0A1X7VWJ3"/>
<dbReference type="EnsemblMetazoa" id="XM_011404267.2">
    <property type="protein sequence ID" value="XP_011402569.1"/>
    <property type="gene ID" value="LOC105311985"/>
</dbReference>
<reference evidence="4" key="2">
    <citation type="submission" date="2017-05" db="UniProtKB">
        <authorList>
            <consortium name="EnsemblMetazoa"/>
        </authorList>
    </citation>
    <scope>IDENTIFICATION</scope>
</reference>
<proteinExistence type="predicted"/>
<feature type="domain" description="MD-2-related lipid-recognition" evidence="3">
    <location>
        <begin position="31"/>
        <end position="159"/>
    </location>
</feature>
<dbReference type="OrthoDB" id="6409159at2759"/>
<dbReference type="SMART" id="SM00737">
    <property type="entry name" value="ML"/>
    <property type="match status" value="1"/>
</dbReference>
<name>A0A1X7VWJ3_AMPQE</name>
<dbReference type="Gene3D" id="2.70.220.10">
    <property type="entry name" value="Ganglioside GM2 activator"/>
    <property type="match status" value="1"/>
</dbReference>
<dbReference type="InterPro" id="IPR003172">
    <property type="entry name" value="ML_dom"/>
</dbReference>
<evidence type="ECO:0000313" key="5">
    <source>
        <dbReference type="Proteomes" id="UP000007879"/>
    </source>
</evidence>
<keyword evidence="5" id="KW-1185">Reference proteome</keyword>
<dbReference type="InterPro" id="IPR036846">
    <property type="entry name" value="GM2-AP_sf"/>
</dbReference>
<protein>
    <recommendedName>
        <fullName evidence="3">MD-2-related lipid-recognition domain-containing protein</fullName>
    </recommendedName>
</protein>
<reference evidence="5" key="1">
    <citation type="journal article" date="2010" name="Nature">
        <title>The Amphimedon queenslandica genome and the evolution of animal complexity.</title>
        <authorList>
            <person name="Srivastava M."/>
            <person name="Simakov O."/>
            <person name="Chapman J."/>
            <person name="Fahey B."/>
            <person name="Gauthier M.E."/>
            <person name="Mitros T."/>
            <person name="Richards G.S."/>
            <person name="Conaco C."/>
            <person name="Dacre M."/>
            <person name="Hellsten U."/>
            <person name="Larroux C."/>
            <person name="Putnam N.H."/>
            <person name="Stanke M."/>
            <person name="Adamska M."/>
            <person name="Darling A."/>
            <person name="Degnan S.M."/>
            <person name="Oakley T.H."/>
            <person name="Plachetzki D.C."/>
            <person name="Zhai Y."/>
            <person name="Adamski M."/>
            <person name="Calcino A."/>
            <person name="Cummins S.F."/>
            <person name="Goodstein D.M."/>
            <person name="Harris C."/>
            <person name="Jackson D.J."/>
            <person name="Leys S.P."/>
            <person name="Shu S."/>
            <person name="Woodcroft B.J."/>
            <person name="Vervoort M."/>
            <person name="Kosik K.S."/>
            <person name="Manning G."/>
            <person name="Degnan B.M."/>
            <person name="Rokhsar D.S."/>
        </authorList>
    </citation>
    <scope>NUCLEOTIDE SEQUENCE [LARGE SCALE GENOMIC DNA]</scope>
</reference>
<dbReference type="InParanoid" id="A0A1X7VWJ3"/>
<dbReference type="KEGG" id="aqu:105311985"/>
<feature type="chain" id="PRO_5010873058" description="MD-2-related lipid-recognition domain-containing protein" evidence="2">
    <location>
        <begin position="25"/>
        <end position="161"/>
    </location>
</feature>